<reference evidence="2 3" key="1">
    <citation type="journal article" date="2019" name="bioRxiv">
        <title>Bacteria contribute to plant secondary compound degradation in a generalist herbivore system.</title>
        <authorList>
            <person name="Francoeur C.B."/>
            <person name="Khadempour L."/>
            <person name="Moreira-Soto R.D."/>
            <person name="Gotting K."/>
            <person name="Book A.J."/>
            <person name="Pinto-Tomas A.A."/>
            <person name="Keefover-Ring K."/>
            <person name="Currie C.R."/>
        </authorList>
    </citation>
    <scope>NUCLEOTIDE SEQUENCE [LARGE SCALE GENOMIC DNA]</scope>
    <source>
        <strain evidence="2">Acro-835</strain>
    </source>
</reference>
<dbReference type="RefSeq" id="WP_167013463.1">
    <property type="nucleotide sequence ID" value="NZ_VWXF01000002.1"/>
</dbReference>
<keyword evidence="1" id="KW-0472">Membrane</keyword>
<keyword evidence="3" id="KW-1185">Reference proteome</keyword>
<evidence type="ECO:0000313" key="2">
    <source>
        <dbReference type="EMBL" id="NIF21502.1"/>
    </source>
</evidence>
<keyword evidence="1" id="KW-1133">Transmembrane helix</keyword>
<sequence>MKSNGGLRRFLRQQRGVVAVETVLAFPILLAAGLLIADLLTVVLEREHMEQRAGAVSSVLAMQTNLTQQGLTGLISATLPENGGGNYQLTITNVKQTGEVYWQLNRGTATGLCADSDLAPGSSWPGSDLPEIDAKNGSESVSLIVVQLCRQSSDLKLTTGLGLNPLLTASAVGRVTEGTLTLDTDLANEAGVKNDTNEN</sequence>
<comment type="caution">
    <text evidence="2">The sequence shown here is derived from an EMBL/GenBank/DDBJ whole genome shotgun (WGS) entry which is preliminary data.</text>
</comment>
<accession>A0ABX0R802</accession>
<evidence type="ECO:0000256" key="1">
    <source>
        <dbReference type="SAM" id="Phobius"/>
    </source>
</evidence>
<dbReference type="Proteomes" id="UP001515683">
    <property type="component" value="Unassembled WGS sequence"/>
</dbReference>
<name>A0ABX0R802_9GAMM</name>
<feature type="transmembrane region" description="Helical" evidence="1">
    <location>
        <begin position="24"/>
        <end position="44"/>
    </location>
</feature>
<keyword evidence="1" id="KW-0812">Transmembrane</keyword>
<organism evidence="2 3">
    <name type="scientific">Candidatus Pantoea multigeneris</name>
    <dbReference type="NCBI Taxonomy" id="2608357"/>
    <lineage>
        <taxon>Bacteria</taxon>
        <taxon>Pseudomonadati</taxon>
        <taxon>Pseudomonadota</taxon>
        <taxon>Gammaproteobacteria</taxon>
        <taxon>Enterobacterales</taxon>
        <taxon>Erwiniaceae</taxon>
        <taxon>Pantoea</taxon>
    </lineage>
</organism>
<protein>
    <submittedName>
        <fullName evidence="2">Uncharacterized protein</fullName>
    </submittedName>
</protein>
<proteinExistence type="predicted"/>
<evidence type="ECO:0000313" key="3">
    <source>
        <dbReference type="Proteomes" id="UP001515683"/>
    </source>
</evidence>
<dbReference type="EMBL" id="VWXF01000002">
    <property type="protein sequence ID" value="NIF21502.1"/>
    <property type="molecule type" value="Genomic_DNA"/>
</dbReference>
<gene>
    <name evidence="2" type="ORF">F3J40_07805</name>
</gene>